<organism evidence="2">
    <name type="scientific">Megalodesulfovibrio gigas</name>
    <name type="common">Desulfovibrio gigas</name>
    <dbReference type="NCBI Taxonomy" id="879"/>
    <lineage>
        <taxon>Bacteria</taxon>
        <taxon>Pseudomonadati</taxon>
        <taxon>Thermodesulfobacteriota</taxon>
        <taxon>Desulfovibrionia</taxon>
        <taxon>Desulfovibrionales</taxon>
        <taxon>Desulfovibrionaceae</taxon>
        <taxon>Megalodesulfovibrio</taxon>
    </lineage>
</organism>
<dbReference type="NCBIfam" id="NF038038">
    <property type="entry name" value="cytoc_DsrJ"/>
    <property type="match status" value="1"/>
</dbReference>
<keyword evidence="1" id="KW-0812">Transmembrane</keyword>
<evidence type="ECO:0000256" key="1">
    <source>
        <dbReference type="SAM" id="Phobius"/>
    </source>
</evidence>
<name>S5WDB8_MEGGA</name>
<protein>
    <submittedName>
        <fullName evidence="2">Putative periplasmic sec-triheme cytochrome c</fullName>
    </submittedName>
</protein>
<dbReference type="EMBL" id="KF113860">
    <property type="protein sequence ID" value="AGS82790.1"/>
    <property type="molecule type" value="Genomic_DNA"/>
</dbReference>
<sequence length="127" mass="14715">MYNAKYIMPGLVIFLGLITFPLWFNVLSCTRYEAPKLALPADQQECIIDTKVMRAEHMTLLNDWRDKYVRDGEVTFTAANGKLYDMSLMNTCMSCHTNKEQFCDACHTKNSVYPYCWECHIAPRGNQ</sequence>
<feature type="transmembrane region" description="Helical" evidence="1">
    <location>
        <begin position="6"/>
        <end position="27"/>
    </location>
</feature>
<accession>S5WDB8</accession>
<dbReference type="SUPFAM" id="SSF48695">
    <property type="entry name" value="Multiheme cytochromes"/>
    <property type="match status" value="1"/>
</dbReference>
<dbReference type="InterPro" id="IPR036280">
    <property type="entry name" value="Multihaem_cyt_sf"/>
</dbReference>
<evidence type="ECO:0000313" key="2">
    <source>
        <dbReference type="EMBL" id="AGS82790.1"/>
    </source>
</evidence>
<dbReference type="OMA" id="TPYCWDC"/>
<keyword evidence="1" id="KW-1133">Transmembrane helix</keyword>
<dbReference type="AlphaFoldDB" id="S5WDB8"/>
<proteinExistence type="predicted"/>
<gene>
    <name evidence="2" type="primary">dsrJ</name>
</gene>
<keyword evidence="1" id="KW-0472">Membrane</keyword>
<reference evidence="2" key="1">
    <citation type="journal article" date="2013" name="J. Bacteriol.">
        <title>Roles of HynAB and Ech, the only two hydrogenases found in the model sulfate reducer Desulfovibrio gigas.</title>
        <authorList>
            <person name="Morais-Silva F.O."/>
            <person name="Santos C.I."/>
            <person name="Rodrigues R."/>
            <person name="Pereira I.A."/>
            <person name="Rodrigues-Pousada C."/>
        </authorList>
    </citation>
    <scope>NUCLEOTIDE SEQUENCE</scope>
    <source>
        <strain evidence="2">ATCC 19364</strain>
    </source>
</reference>
<dbReference type="InterPro" id="IPR047668">
    <property type="entry name" value="DsrJ"/>
</dbReference>